<feature type="active site" description="Proton acceptor" evidence="7">
    <location>
        <position position="104"/>
    </location>
</feature>
<feature type="active site" description="Acyl-ester intermediate" evidence="7">
    <location>
        <position position="101"/>
    </location>
</feature>
<dbReference type="SUPFAM" id="SSF56601">
    <property type="entry name" value="beta-lactamase/transpeptidase-like"/>
    <property type="match status" value="1"/>
</dbReference>
<dbReference type="AlphaFoldDB" id="A0A1G2ML78"/>
<keyword evidence="6" id="KW-0961">Cell wall biogenesis/degradation</keyword>
<dbReference type="GO" id="GO:0071555">
    <property type="term" value="P:cell wall organization"/>
    <property type="evidence" value="ECO:0007669"/>
    <property type="project" value="UniProtKB-KW"/>
</dbReference>
<dbReference type="Proteomes" id="UP000177130">
    <property type="component" value="Unassembled WGS sequence"/>
</dbReference>
<evidence type="ECO:0000256" key="5">
    <source>
        <dbReference type="ARBA" id="ARBA00022984"/>
    </source>
</evidence>
<dbReference type="Gene3D" id="3.40.710.10">
    <property type="entry name" value="DD-peptidase/beta-lactamase superfamily"/>
    <property type="match status" value="1"/>
</dbReference>
<evidence type="ECO:0000256" key="8">
    <source>
        <dbReference type="PIRSR" id="PIRSR618044-2"/>
    </source>
</evidence>
<keyword evidence="5" id="KW-0573">Peptidoglycan synthesis</keyword>
<dbReference type="Pfam" id="PF00768">
    <property type="entry name" value="Peptidase_S11"/>
    <property type="match status" value="1"/>
</dbReference>
<evidence type="ECO:0000256" key="1">
    <source>
        <dbReference type="ARBA" id="ARBA00007164"/>
    </source>
</evidence>
<protein>
    <recommendedName>
        <fullName evidence="11">Peptidase S11 D-alanyl-D-alanine carboxypeptidase A N-terminal domain-containing protein</fullName>
    </recommendedName>
</protein>
<gene>
    <name evidence="12" type="ORF">A3C72_02430</name>
</gene>
<dbReference type="GO" id="GO:0009252">
    <property type="term" value="P:peptidoglycan biosynthetic process"/>
    <property type="evidence" value="ECO:0007669"/>
    <property type="project" value="UniProtKB-KW"/>
</dbReference>
<dbReference type="GO" id="GO:0008360">
    <property type="term" value="P:regulation of cell shape"/>
    <property type="evidence" value="ECO:0007669"/>
    <property type="project" value="UniProtKB-KW"/>
</dbReference>
<keyword evidence="3" id="KW-0378">Hydrolase</keyword>
<dbReference type="PRINTS" id="PR00725">
    <property type="entry name" value="DADACBPTASE1"/>
</dbReference>
<evidence type="ECO:0000256" key="6">
    <source>
        <dbReference type="ARBA" id="ARBA00023316"/>
    </source>
</evidence>
<keyword evidence="10" id="KW-0812">Transmembrane</keyword>
<keyword evidence="4" id="KW-0133">Cell shape</keyword>
<reference evidence="12 13" key="1">
    <citation type="journal article" date="2016" name="Nat. Commun.">
        <title>Thousands of microbial genomes shed light on interconnected biogeochemical processes in an aquifer system.</title>
        <authorList>
            <person name="Anantharaman K."/>
            <person name="Brown C.T."/>
            <person name="Hug L.A."/>
            <person name="Sharon I."/>
            <person name="Castelle C.J."/>
            <person name="Probst A.J."/>
            <person name="Thomas B.C."/>
            <person name="Singh A."/>
            <person name="Wilkins M.J."/>
            <person name="Karaoz U."/>
            <person name="Brodie E.L."/>
            <person name="Williams K.H."/>
            <person name="Hubbard S.S."/>
            <person name="Banfield J.F."/>
        </authorList>
    </citation>
    <scope>NUCLEOTIDE SEQUENCE [LARGE SCALE GENOMIC DNA]</scope>
</reference>
<evidence type="ECO:0000256" key="4">
    <source>
        <dbReference type="ARBA" id="ARBA00022960"/>
    </source>
</evidence>
<feature type="binding site" evidence="8">
    <location>
        <position position="276"/>
    </location>
    <ligand>
        <name>substrate</name>
    </ligand>
</feature>
<evidence type="ECO:0000313" key="12">
    <source>
        <dbReference type="EMBL" id="OHA23742.1"/>
    </source>
</evidence>
<organism evidence="12 13">
    <name type="scientific">Candidatus Taylorbacteria bacterium RIFCSPHIGHO2_02_FULL_43_32b</name>
    <dbReference type="NCBI Taxonomy" id="1802306"/>
    <lineage>
        <taxon>Bacteria</taxon>
        <taxon>Candidatus Tayloriibacteriota</taxon>
    </lineage>
</organism>
<feature type="domain" description="Peptidase S11 D-alanyl-D-alanine carboxypeptidase A N-terminal" evidence="11">
    <location>
        <begin position="71"/>
        <end position="302"/>
    </location>
</feature>
<dbReference type="GO" id="GO:0008800">
    <property type="term" value="F:beta-lactamase activity"/>
    <property type="evidence" value="ECO:0007669"/>
    <property type="project" value="InterPro"/>
</dbReference>
<dbReference type="InterPro" id="IPR012338">
    <property type="entry name" value="Beta-lactam/transpept-like"/>
</dbReference>
<dbReference type="EMBL" id="MHRK01000027">
    <property type="protein sequence ID" value="OHA23742.1"/>
    <property type="molecule type" value="Genomic_DNA"/>
</dbReference>
<evidence type="ECO:0000256" key="7">
    <source>
        <dbReference type="PIRSR" id="PIRSR618044-1"/>
    </source>
</evidence>
<evidence type="ECO:0000256" key="3">
    <source>
        <dbReference type="ARBA" id="ARBA00022801"/>
    </source>
</evidence>
<evidence type="ECO:0000256" key="2">
    <source>
        <dbReference type="ARBA" id="ARBA00022729"/>
    </source>
</evidence>
<dbReference type="STRING" id="1802306.A3C72_02430"/>
<evidence type="ECO:0000313" key="13">
    <source>
        <dbReference type="Proteomes" id="UP000177130"/>
    </source>
</evidence>
<comment type="caution">
    <text evidence="12">The sequence shown here is derived from an EMBL/GenBank/DDBJ whole genome shotgun (WGS) entry which is preliminary data.</text>
</comment>
<accession>A0A1G2ML78</accession>
<feature type="transmembrane region" description="Helical" evidence="10">
    <location>
        <begin position="29"/>
        <end position="48"/>
    </location>
</feature>
<proteinExistence type="inferred from homology"/>
<dbReference type="InterPro" id="IPR018044">
    <property type="entry name" value="Peptidase_S11"/>
</dbReference>
<name>A0A1G2ML78_9BACT</name>
<evidence type="ECO:0000256" key="9">
    <source>
        <dbReference type="RuleBase" id="RU004016"/>
    </source>
</evidence>
<dbReference type="GO" id="GO:0009002">
    <property type="term" value="F:serine-type D-Ala-D-Ala carboxypeptidase activity"/>
    <property type="evidence" value="ECO:0007669"/>
    <property type="project" value="InterPro"/>
</dbReference>
<dbReference type="PANTHER" id="PTHR35333:SF4">
    <property type="entry name" value="SLR0121 PROTEIN"/>
    <property type="match status" value="1"/>
</dbReference>
<comment type="similarity">
    <text evidence="1 9">Belongs to the peptidase S11 family.</text>
</comment>
<evidence type="ECO:0000256" key="10">
    <source>
        <dbReference type="SAM" id="Phobius"/>
    </source>
</evidence>
<sequence length="330" mass="36208">MQEEEFTKISVYKKNLGLKRKPVFNMRDLAISMAGLIFCMIFFVYPTVLHNKESLALVLESLKENPFDAFSIEAEAAYVFDLSSNKELFAKNQEISLPLASLTKIMTAVAALRAVPETTTVSISQEDLRLEGDSGLYANEKWRLDDLLKLTLIESSNDGAEAVAGNIGKLRIKEGEYDTSRDAFIELMNEEAEKLGLNQSRFSNPTGLDISEFEAGAYGSARDMAILLGYGVNNYPDVFGNTKYSSVKMESLSDLSHVAINTNKELNGIPVIIASKTGFTDLAGGNLAIVFDAGLGHMMVVVVLHSSVDGRFEDVRKLSWAALDFLSTGQ</sequence>
<keyword evidence="10" id="KW-1133">Transmembrane helix</keyword>
<evidence type="ECO:0000259" key="11">
    <source>
        <dbReference type="Pfam" id="PF00768"/>
    </source>
</evidence>
<dbReference type="InterPro" id="IPR000871">
    <property type="entry name" value="Beta-lactam_class-A"/>
</dbReference>
<dbReference type="GO" id="GO:0046677">
    <property type="term" value="P:response to antibiotic"/>
    <property type="evidence" value="ECO:0007669"/>
    <property type="project" value="InterPro"/>
</dbReference>
<dbReference type="GO" id="GO:0006508">
    <property type="term" value="P:proteolysis"/>
    <property type="evidence" value="ECO:0007669"/>
    <property type="project" value="InterPro"/>
</dbReference>
<dbReference type="GO" id="GO:0030655">
    <property type="term" value="P:beta-lactam antibiotic catabolic process"/>
    <property type="evidence" value="ECO:0007669"/>
    <property type="project" value="InterPro"/>
</dbReference>
<dbReference type="PANTHER" id="PTHR35333">
    <property type="entry name" value="BETA-LACTAMASE"/>
    <property type="match status" value="1"/>
</dbReference>
<dbReference type="InterPro" id="IPR001967">
    <property type="entry name" value="Peptidase_S11_N"/>
</dbReference>
<feature type="active site" evidence="7">
    <location>
        <position position="155"/>
    </location>
</feature>
<keyword evidence="10" id="KW-0472">Membrane</keyword>
<keyword evidence="2" id="KW-0732">Signal</keyword>